<dbReference type="Gene3D" id="1.20.58.370">
    <property type="entry name" value="MalF N-terminal region-like"/>
    <property type="match status" value="1"/>
</dbReference>
<dbReference type="Pfam" id="PF14785">
    <property type="entry name" value="MalF_P2"/>
    <property type="match status" value="1"/>
</dbReference>
<dbReference type="GO" id="GO:1990060">
    <property type="term" value="C:maltose transport complex"/>
    <property type="evidence" value="ECO:0007669"/>
    <property type="project" value="TreeGrafter"/>
</dbReference>
<evidence type="ECO:0000256" key="8">
    <source>
        <dbReference type="ARBA" id="ARBA00022692"/>
    </source>
</evidence>
<comment type="similarity">
    <text evidence="3 12">Belongs to the binding-protein-dependent transport system permease family. MalFG subfamily.</text>
</comment>
<dbReference type="InterPro" id="IPR029345">
    <property type="entry name" value="MalF_P2"/>
</dbReference>
<dbReference type="InterPro" id="IPR035906">
    <property type="entry name" value="MetI-like_sf"/>
</dbReference>
<evidence type="ECO:0000256" key="5">
    <source>
        <dbReference type="ARBA" id="ARBA00022475"/>
    </source>
</evidence>
<dbReference type="InterPro" id="IPR000515">
    <property type="entry name" value="MetI-like"/>
</dbReference>
<evidence type="ECO:0000256" key="9">
    <source>
        <dbReference type="ARBA" id="ARBA00022989"/>
    </source>
</evidence>
<protein>
    <recommendedName>
        <fullName evidence="12">Maltose/maltodextrin transport system permease protein</fullName>
    </recommendedName>
</protein>
<dbReference type="NCBIfam" id="NF008232">
    <property type="entry name" value="PRK10999.1"/>
    <property type="match status" value="1"/>
</dbReference>
<evidence type="ECO:0000256" key="4">
    <source>
        <dbReference type="ARBA" id="ARBA00022448"/>
    </source>
</evidence>
<reference evidence="14" key="1">
    <citation type="submission" date="2023-01" db="EMBL/GenBank/DDBJ databases">
        <title>Whole genome sequence of Paucibacter sp. S2-9 isolated from pond sediment.</title>
        <authorList>
            <person name="Jung J.Y."/>
        </authorList>
    </citation>
    <scope>NUCLEOTIDE SEQUENCE</scope>
    <source>
        <strain evidence="14">S2-9</strain>
    </source>
</reference>
<dbReference type="Gene3D" id="3.10.650.10">
    <property type="entry name" value="MalF N-terminal region-like"/>
    <property type="match status" value="1"/>
</dbReference>
<evidence type="ECO:0000256" key="7">
    <source>
        <dbReference type="ARBA" id="ARBA00022597"/>
    </source>
</evidence>
<feature type="transmembrane region" description="Helical" evidence="11">
    <location>
        <begin position="27"/>
        <end position="46"/>
    </location>
</feature>
<comment type="subcellular location">
    <subcellularLocation>
        <location evidence="2 12">Cell inner membrane</location>
        <topology evidence="2 12">Multi-pass membrane protein</topology>
    </subcellularLocation>
    <subcellularLocation>
        <location evidence="11">Cell membrane</location>
        <topology evidence="11">Multi-pass membrane protein</topology>
    </subcellularLocation>
</comment>
<keyword evidence="9 11" id="KW-1133">Transmembrane helix</keyword>
<dbReference type="GO" id="GO:0042956">
    <property type="term" value="P:maltodextrin transmembrane transport"/>
    <property type="evidence" value="ECO:0007669"/>
    <property type="project" value="TreeGrafter"/>
</dbReference>
<keyword evidence="8 11" id="KW-0812">Transmembrane</keyword>
<evidence type="ECO:0000256" key="10">
    <source>
        <dbReference type="ARBA" id="ARBA00023136"/>
    </source>
</evidence>
<organism evidence="14 15">
    <name type="scientific">Paucibacter sediminis</name>
    <dbReference type="NCBI Taxonomy" id="3019553"/>
    <lineage>
        <taxon>Bacteria</taxon>
        <taxon>Pseudomonadati</taxon>
        <taxon>Pseudomonadota</taxon>
        <taxon>Betaproteobacteria</taxon>
        <taxon>Burkholderiales</taxon>
        <taxon>Sphaerotilaceae</taxon>
        <taxon>Roseateles</taxon>
    </lineage>
</organism>
<dbReference type="AlphaFoldDB" id="A0AA95NE84"/>
<dbReference type="InterPro" id="IPR047103">
    <property type="entry name" value="MalF_P2_sf"/>
</dbReference>
<dbReference type="RefSeq" id="WP_285231591.1">
    <property type="nucleotide sequence ID" value="NZ_CP116346.1"/>
</dbReference>
<feature type="domain" description="ABC transmembrane type-1" evidence="13">
    <location>
        <begin position="266"/>
        <end position="489"/>
    </location>
</feature>
<dbReference type="InterPro" id="IPR035277">
    <property type="entry name" value="MalF_N"/>
</dbReference>
<dbReference type="PROSITE" id="PS50928">
    <property type="entry name" value="ABC_TM1"/>
    <property type="match status" value="1"/>
</dbReference>
<keyword evidence="15" id="KW-1185">Reference proteome</keyword>
<evidence type="ECO:0000256" key="12">
    <source>
        <dbReference type="RuleBase" id="RU367050"/>
    </source>
</evidence>
<dbReference type="Proteomes" id="UP001177769">
    <property type="component" value="Chromosome"/>
</dbReference>
<name>A0AA95NE84_9BURK</name>
<comment type="subunit">
    <text evidence="12">The complex is composed of two ATP-binding proteins (MalK), two transmembrane proteins (MalG and MalF) and a solute-binding protein (MalE).</text>
</comment>
<evidence type="ECO:0000256" key="2">
    <source>
        <dbReference type="ARBA" id="ARBA00004429"/>
    </source>
</evidence>
<dbReference type="GO" id="GO:0015423">
    <property type="term" value="F:ABC-type maltose transporter activity"/>
    <property type="evidence" value="ECO:0007669"/>
    <property type="project" value="TreeGrafter"/>
</dbReference>
<evidence type="ECO:0000313" key="14">
    <source>
        <dbReference type="EMBL" id="WIT10518.1"/>
    </source>
</evidence>
<sequence length="501" mass="55028">MSAALLQRLLLPAAVLGLLYALMGVYASGQTLLAAMLLAVGALAIWTYSSPRTGALRYLFPGVAAALVFVVFPMLYTFGLGFSNYSARNLLDFERARAYLLEERIREQGSEREFSLHREGDGLRLLLTGAAGELLTPRFRPDAEHPQDLTLVAAGETLAAPLAMAERVALLPALRVLRLRDAAGQVYTLSSLREFAQSRPLYVEAADGVLTDQLSGTRYQPDAGEGFYTSASGEQLQPGYRVNVGWRHYARVFTEPRFRAPFLSVFVWTVVFAGMTVLLTTALGLLLAVLLNWESLEARAAYRLVLFLPYAVPGFISTLVFKGLFNQNLGEINLILHGLFGVRPAWFSDPLLAKCMLLIVNLWLGFPYMMVLCTGMIKAIPADLYEASAVAGAGPWANFKLITMPLILKPLTPLLISAFAFNFNNFVLISLLTGGRPDQLDTSLPAGTTDILVSYTWRIAFQDSGQQFGLASAISTLIFLIVAAITLVQMRMTRLDQDHKR</sequence>
<dbReference type="Gene3D" id="2.40.430.10">
    <property type="entry name" value="D-maltodextrin-binding protein, MBP"/>
    <property type="match status" value="1"/>
</dbReference>
<feature type="transmembrane region" description="Helical" evidence="11">
    <location>
        <begin position="468"/>
        <end position="488"/>
    </location>
</feature>
<proteinExistence type="inferred from homology"/>
<keyword evidence="10 11" id="KW-0472">Membrane</keyword>
<dbReference type="Gene3D" id="1.10.3720.10">
    <property type="entry name" value="MetI-like"/>
    <property type="match status" value="1"/>
</dbReference>
<feature type="transmembrane region" description="Helical" evidence="11">
    <location>
        <begin position="351"/>
        <end position="371"/>
    </location>
</feature>
<evidence type="ECO:0000256" key="3">
    <source>
        <dbReference type="ARBA" id="ARBA00009047"/>
    </source>
</evidence>
<keyword evidence="7 12" id="KW-0762">Sugar transport</keyword>
<evidence type="ECO:0000256" key="6">
    <source>
        <dbReference type="ARBA" id="ARBA00022519"/>
    </source>
</evidence>
<dbReference type="EMBL" id="CP116346">
    <property type="protein sequence ID" value="WIT10518.1"/>
    <property type="molecule type" value="Genomic_DNA"/>
</dbReference>
<dbReference type="PANTHER" id="PTHR47314:SF1">
    <property type="entry name" value="MALTOSE_MALTODEXTRIN TRANSPORT SYSTEM PERMEASE PROTEIN MALF"/>
    <property type="match status" value="1"/>
</dbReference>
<feature type="transmembrane region" description="Helical" evidence="11">
    <location>
        <begin position="265"/>
        <end position="293"/>
    </location>
</feature>
<feature type="transmembrane region" description="Helical" evidence="11">
    <location>
        <begin position="300"/>
        <end position="321"/>
    </location>
</feature>
<evidence type="ECO:0000256" key="1">
    <source>
        <dbReference type="ARBA" id="ARBA00002264"/>
    </source>
</evidence>
<dbReference type="Pfam" id="PF00528">
    <property type="entry name" value="BPD_transp_1"/>
    <property type="match status" value="1"/>
</dbReference>
<evidence type="ECO:0000259" key="13">
    <source>
        <dbReference type="PROSITE" id="PS50928"/>
    </source>
</evidence>
<keyword evidence="5" id="KW-1003">Cell membrane</keyword>
<evidence type="ECO:0000256" key="11">
    <source>
        <dbReference type="RuleBase" id="RU363032"/>
    </source>
</evidence>
<gene>
    <name evidence="14" type="primary">malF</name>
    <name evidence="14" type="ORF">PFX98_16575</name>
</gene>
<accession>A0AA95NE84</accession>
<keyword evidence="4 11" id="KW-0813">Transport</keyword>
<comment type="caution">
    <text evidence="12">Lacks conserved residue(s) required for the propagation of feature annotation.</text>
</comment>
<dbReference type="KEGG" id="pais:PFX98_16575"/>
<keyword evidence="6 12" id="KW-0997">Cell inner membrane</keyword>
<dbReference type="SUPFAM" id="SSF161098">
    <property type="entry name" value="MetI-like"/>
    <property type="match status" value="1"/>
</dbReference>
<dbReference type="CDD" id="cd06261">
    <property type="entry name" value="TM_PBP2"/>
    <property type="match status" value="1"/>
</dbReference>
<dbReference type="PANTHER" id="PTHR47314">
    <property type="entry name" value="MALTOSE/MALTODEXTRIN TRANSPORT SYSTEM PERMEASE PROTEIN MALF"/>
    <property type="match status" value="1"/>
</dbReference>
<dbReference type="SUPFAM" id="SSF160964">
    <property type="entry name" value="MalF N-terminal region-like"/>
    <property type="match status" value="1"/>
</dbReference>
<evidence type="ECO:0000313" key="15">
    <source>
        <dbReference type="Proteomes" id="UP001177769"/>
    </source>
</evidence>
<feature type="transmembrane region" description="Helical" evidence="11">
    <location>
        <begin position="58"/>
        <end position="82"/>
    </location>
</feature>
<comment type="function">
    <text evidence="1 12">Part of the ABC transporter complex MalEFGK involved in maltose/maltodextrin import. Probably responsible for the translocation of the substrate across the membrane.</text>
</comment>